<evidence type="ECO:0000256" key="2">
    <source>
        <dbReference type="ARBA" id="ARBA00022553"/>
    </source>
</evidence>
<dbReference type="Gene3D" id="6.10.250.690">
    <property type="match status" value="1"/>
</dbReference>
<dbReference type="FunFam" id="1.10.10.10:FF:000018">
    <property type="entry name" value="DNA-binding response regulator ResD"/>
    <property type="match status" value="1"/>
</dbReference>
<reference evidence="13" key="1">
    <citation type="submission" date="2017-02" db="EMBL/GenBank/DDBJ databases">
        <authorList>
            <person name="Varghese N."/>
            <person name="Submissions S."/>
        </authorList>
    </citation>
    <scope>NUCLEOTIDE SEQUENCE [LARGE SCALE GENOMIC DNA]</scope>
    <source>
        <strain evidence="13">DSM 16521</strain>
    </source>
</reference>
<keyword evidence="3" id="KW-0902">Two-component regulatory system</keyword>
<name>A0A1T4PGQ9_9FIRM</name>
<keyword evidence="4" id="KW-0805">Transcription regulation</keyword>
<sequence length="233" mass="26485">MAFPKKILVVDDEKKIVEVITSYLQKGGYKVDCAFDGSQALKRFQLFNPDLIILDLMLPDISGEKVCMEIRKKSGVPIIMLTAKSQVESRINGLELGADDYIVKPFSPQELMARVRAILRRTDDSEQIKSDKLTFANGYLEIDTITHEVKVEGKHINLTPSEYKILITMCKNPQRVFSRDELVIRVFGYDYTGNERAIDTHIKNLRQKIEKDSKHPQFILTVHGFGYKFGGGG</sequence>
<evidence type="ECO:0000256" key="9">
    <source>
        <dbReference type="PROSITE-ProRule" id="PRU01091"/>
    </source>
</evidence>
<dbReference type="AlphaFoldDB" id="A0A1T4PGQ9"/>
<evidence type="ECO:0000256" key="5">
    <source>
        <dbReference type="ARBA" id="ARBA00023125"/>
    </source>
</evidence>
<keyword evidence="5 9" id="KW-0238">DNA-binding</keyword>
<dbReference type="GO" id="GO:0005829">
    <property type="term" value="C:cytosol"/>
    <property type="evidence" value="ECO:0007669"/>
    <property type="project" value="TreeGrafter"/>
</dbReference>
<dbReference type="InterPro" id="IPR039420">
    <property type="entry name" value="WalR-like"/>
</dbReference>
<feature type="domain" description="OmpR/PhoB-type" evidence="11">
    <location>
        <begin position="130"/>
        <end position="231"/>
    </location>
</feature>
<dbReference type="SMART" id="SM00448">
    <property type="entry name" value="REC"/>
    <property type="match status" value="1"/>
</dbReference>
<dbReference type="SMART" id="SM00862">
    <property type="entry name" value="Trans_reg_C"/>
    <property type="match status" value="1"/>
</dbReference>
<dbReference type="PANTHER" id="PTHR48111">
    <property type="entry name" value="REGULATOR OF RPOS"/>
    <property type="match status" value="1"/>
</dbReference>
<dbReference type="SUPFAM" id="SSF46894">
    <property type="entry name" value="C-terminal effector domain of the bipartite response regulators"/>
    <property type="match status" value="1"/>
</dbReference>
<dbReference type="Gene3D" id="3.40.50.2300">
    <property type="match status" value="1"/>
</dbReference>
<dbReference type="PROSITE" id="PS51755">
    <property type="entry name" value="OMPR_PHOB"/>
    <property type="match status" value="1"/>
</dbReference>
<evidence type="ECO:0000259" key="10">
    <source>
        <dbReference type="PROSITE" id="PS50110"/>
    </source>
</evidence>
<keyword evidence="2 8" id="KW-0597">Phosphoprotein</keyword>
<dbReference type="GO" id="GO:0000976">
    <property type="term" value="F:transcription cis-regulatory region binding"/>
    <property type="evidence" value="ECO:0007669"/>
    <property type="project" value="TreeGrafter"/>
</dbReference>
<dbReference type="InterPro" id="IPR036388">
    <property type="entry name" value="WH-like_DNA-bd_sf"/>
</dbReference>
<evidence type="ECO:0000256" key="3">
    <source>
        <dbReference type="ARBA" id="ARBA00023012"/>
    </source>
</evidence>
<dbReference type="PANTHER" id="PTHR48111:SF73">
    <property type="entry name" value="ALKALINE PHOSPHATASE SYNTHESIS TRANSCRIPTIONAL REGULATORY PROTEIN PHOP"/>
    <property type="match status" value="1"/>
</dbReference>
<feature type="modified residue" description="4-aspartylphosphate" evidence="8">
    <location>
        <position position="55"/>
    </location>
</feature>
<evidence type="ECO:0000313" key="12">
    <source>
        <dbReference type="EMBL" id="SJZ90507.1"/>
    </source>
</evidence>
<keyword evidence="13" id="KW-1185">Reference proteome</keyword>
<dbReference type="InterPro" id="IPR016032">
    <property type="entry name" value="Sig_transdc_resp-reg_C-effctor"/>
</dbReference>
<dbReference type="PROSITE" id="PS50110">
    <property type="entry name" value="RESPONSE_REGULATORY"/>
    <property type="match status" value="1"/>
</dbReference>
<gene>
    <name evidence="12" type="ORF">SAMN02745885_01266</name>
</gene>
<dbReference type="Proteomes" id="UP000189933">
    <property type="component" value="Unassembled WGS sequence"/>
</dbReference>
<dbReference type="Gene3D" id="1.10.10.10">
    <property type="entry name" value="Winged helix-like DNA-binding domain superfamily/Winged helix DNA-binding domain"/>
    <property type="match status" value="1"/>
</dbReference>
<evidence type="ECO:0000256" key="7">
    <source>
        <dbReference type="ARBA" id="ARBA00024867"/>
    </source>
</evidence>
<evidence type="ECO:0000259" key="11">
    <source>
        <dbReference type="PROSITE" id="PS51755"/>
    </source>
</evidence>
<evidence type="ECO:0000256" key="4">
    <source>
        <dbReference type="ARBA" id="ARBA00023015"/>
    </source>
</evidence>
<comment type="function">
    <text evidence="7">May play the central regulatory role in sporulation. It may be an element of the effector pathway responsible for the activation of sporulation genes in response to nutritional stress. Spo0A may act in concert with spo0H (a sigma factor) to control the expression of some genes that are critical to the sporulation process.</text>
</comment>
<organism evidence="12 13">
    <name type="scientific">Carboxydocella sporoproducens DSM 16521</name>
    <dbReference type="NCBI Taxonomy" id="1121270"/>
    <lineage>
        <taxon>Bacteria</taxon>
        <taxon>Bacillati</taxon>
        <taxon>Bacillota</taxon>
        <taxon>Clostridia</taxon>
        <taxon>Eubacteriales</taxon>
        <taxon>Clostridiales Family XVI. Incertae Sedis</taxon>
        <taxon>Carboxydocella</taxon>
    </lineage>
</organism>
<dbReference type="Pfam" id="PF00072">
    <property type="entry name" value="Response_reg"/>
    <property type="match status" value="1"/>
</dbReference>
<dbReference type="GO" id="GO:0032993">
    <property type="term" value="C:protein-DNA complex"/>
    <property type="evidence" value="ECO:0007669"/>
    <property type="project" value="TreeGrafter"/>
</dbReference>
<dbReference type="GO" id="GO:0006355">
    <property type="term" value="P:regulation of DNA-templated transcription"/>
    <property type="evidence" value="ECO:0007669"/>
    <property type="project" value="InterPro"/>
</dbReference>
<feature type="DNA-binding region" description="OmpR/PhoB-type" evidence="9">
    <location>
        <begin position="130"/>
        <end position="231"/>
    </location>
</feature>
<dbReference type="GO" id="GO:0000156">
    <property type="term" value="F:phosphorelay response regulator activity"/>
    <property type="evidence" value="ECO:0007669"/>
    <property type="project" value="TreeGrafter"/>
</dbReference>
<evidence type="ECO:0000256" key="8">
    <source>
        <dbReference type="PROSITE-ProRule" id="PRU00169"/>
    </source>
</evidence>
<feature type="domain" description="Response regulatory" evidence="10">
    <location>
        <begin position="6"/>
        <end position="119"/>
    </location>
</feature>
<accession>A0A1T4PGQ9</accession>
<dbReference type="InterPro" id="IPR001867">
    <property type="entry name" value="OmpR/PhoB-type_DNA-bd"/>
</dbReference>
<dbReference type="EMBL" id="FUXM01000011">
    <property type="protein sequence ID" value="SJZ90507.1"/>
    <property type="molecule type" value="Genomic_DNA"/>
</dbReference>
<dbReference type="Pfam" id="PF00486">
    <property type="entry name" value="Trans_reg_C"/>
    <property type="match status" value="1"/>
</dbReference>
<dbReference type="FunFam" id="3.40.50.2300:FF:000001">
    <property type="entry name" value="DNA-binding response regulator PhoB"/>
    <property type="match status" value="1"/>
</dbReference>
<protein>
    <recommendedName>
        <fullName evidence="1">Stage 0 sporulation protein A homolog</fullName>
    </recommendedName>
</protein>
<keyword evidence="6" id="KW-0804">Transcription</keyword>
<dbReference type="CDD" id="cd00383">
    <property type="entry name" value="trans_reg_C"/>
    <property type="match status" value="1"/>
</dbReference>
<dbReference type="InterPro" id="IPR011006">
    <property type="entry name" value="CheY-like_superfamily"/>
</dbReference>
<evidence type="ECO:0000256" key="1">
    <source>
        <dbReference type="ARBA" id="ARBA00018672"/>
    </source>
</evidence>
<dbReference type="RefSeq" id="WP_174183001.1">
    <property type="nucleotide sequence ID" value="NZ_FUXM01000011.1"/>
</dbReference>
<dbReference type="SUPFAM" id="SSF52172">
    <property type="entry name" value="CheY-like"/>
    <property type="match status" value="1"/>
</dbReference>
<proteinExistence type="predicted"/>
<evidence type="ECO:0000313" key="13">
    <source>
        <dbReference type="Proteomes" id="UP000189933"/>
    </source>
</evidence>
<dbReference type="InterPro" id="IPR001789">
    <property type="entry name" value="Sig_transdc_resp-reg_receiver"/>
</dbReference>
<evidence type="ECO:0000256" key="6">
    <source>
        <dbReference type="ARBA" id="ARBA00023163"/>
    </source>
</evidence>